<gene>
    <name evidence="3" type="ORF">K7C98_25955</name>
</gene>
<dbReference type="RefSeq" id="WP_224194457.1">
    <property type="nucleotide sequence ID" value="NZ_JAIRAU010000035.1"/>
</dbReference>
<feature type="signal peptide" evidence="2">
    <location>
        <begin position="1"/>
        <end position="18"/>
    </location>
</feature>
<organism evidence="3 4">
    <name type="scientific">Nannocystis pusilla</name>
    <dbReference type="NCBI Taxonomy" id="889268"/>
    <lineage>
        <taxon>Bacteria</taxon>
        <taxon>Pseudomonadati</taxon>
        <taxon>Myxococcota</taxon>
        <taxon>Polyangia</taxon>
        <taxon>Nannocystales</taxon>
        <taxon>Nannocystaceae</taxon>
        <taxon>Nannocystis</taxon>
    </lineage>
</organism>
<accession>A0ABS7TWZ2</accession>
<dbReference type="Proteomes" id="UP001139031">
    <property type="component" value="Unassembled WGS sequence"/>
</dbReference>
<keyword evidence="2" id="KW-0732">Signal</keyword>
<dbReference type="EMBL" id="JAIRAU010000035">
    <property type="protein sequence ID" value="MBZ5712701.1"/>
    <property type="molecule type" value="Genomic_DNA"/>
</dbReference>
<comment type="caution">
    <text evidence="3">The sequence shown here is derived from an EMBL/GenBank/DDBJ whole genome shotgun (WGS) entry which is preliminary data.</text>
</comment>
<name>A0ABS7TWZ2_9BACT</name>
<keyword evidence="4" id="KW-1185">Reference proteome</keyword>
<reference evidence="3" key="1">
    <citation type="submission" date="2021-08" db="EMBL/GenBank/DDBJ databases">
        <authorList>
            <person name="Stevens D.C."/>
        </authorList>
    </citation>
    <scope>NUCLEOTIDE SEQUENCE</scope>
    <source>
        <strain evidence="3">DSM 53165</strain>
    </source>
</reference>
<feature type="region of interest" description="Disordered" evidence="1">
    <location>
        <begin position="22"/>
        <end position="63"/>
    </location>
</feature>
<evidence type="ECO:0000313" key="3">
    <source>
        <dbReference type="EMBL" id="MBZ5712701.1"/>
    </source>
</evidence>
<evidence type="ECO:0000256" key="1">
    <source>
        <dbReference type="SAM" id="MobiDB-lite"/>
    </source>
</evidence>
<dbReference type="PROSITE" id="PS51257">
    <property type="entry name" value="PROKAR_LIPOPROTEIN"/>
    <property type="match status" value="1"/>
</dbReference>
<evidence type="ECO:0000256" key="2">
    <source>
        <dbReference type="SAM" id="SignalP"/>
    </source>
</evidence>
<proteinExistence type="predicted"/>
<protein>
    <submittedName>
        <fullName evidence="3">Uncharacterized protein</fullName>
    </submittedName>
</protein>
<evidence type="ECO:0000313" key="4">
    <source>
        <dbReference type="Proteomes" id="UP001139031"/>
    </source>
</evidence>
<feature type="compositionally biased region" description="Low complexity" evidence="1">
    <location>
        <begin position="37"/>
        <end position="63"/>
    </location>
</feature>
<feature type="chain" id="PRO_5046276222" evidence="2">
    <location>
        <begin position="19"/>
        <end position="133"/>
    </location>
</feature>
<sequence>MRPRIVVLVSLLACGAFACAERPPASQETPGAPPAKEPAAPAKASATAPAKAPATASAPPASEGFPCTADADCPVLPCGPCEPGTPVTPERLSGPSCARNPCKNAASVCKERVCVVHPDTEKDPAVWGPAPAK</sequence>